<dbReference type="AlphaFoldDB" id="A0A7U4JBC9"/>
<proteinExistence type="predicted"/>
<dbReference type="GO" id="GO:0003700">
    <property type="term" value="F:DNA-binding transcription factor activity"/>
    <property type="evidence" value="ECO:0007669"/>
    <property type="project" value="InterPro"/>
</dbReference>
<gene>
    <name evidence="5" type="ORF">TS85_20665</name>
</gene>
<evidence type="ECO:0000313" key="5">
    <source>
        <dbReference type="EMBL" id="AJP73688.1"/>
    </source>
</evidence>
<evidence type="ECO:0000259" key="4">
    <source>
        <dbReference type="PROSITE" id="PS01124"/>
    </source>
</evidence>
<evidence type="ECO:0000256" key="3">
    <source>
        <dbReference type="ARBA" id="ARBA00023163"/>
    </source>
</evidence>
<dbReference type="Pfam" id="PF12833">
    <property type="entry name" value="HTH_18"/>
    <property type="match status" value="1"/>
</dbReference>
<dbReference type="InterPro" id="IPR009594">
    <property type="entry name" value="Tscrpt_reg_HTH_AraC_N"/>
</dbReference>
<dbReference type="PANTHER" id="PTHR43436:SF1">
    <property type="entry name" value="TRANSCRIPTIONAL REGULATORY PROTEIN"/>
    <property type="match status" value="1"/>
</dbReference>
<dbReference type="Pfam" id="PF06719">
    <property type="entry name" value="AraC_N"/>
    <property type="match status" value="1"/>
</dbReference>
<keyword evidence="3" id="KW-0804">Transcription</keyword>
<name>A0A7U4JBC9_9SPHN</name>
<dbReference type="GO" id="GO:0043565">
    <property type="term" value="F:sequence-specific DNA binding"/>
    <property type="evidence" value="ECO:0007669"/>
    <property type="project" value="InterPro"/>
</dbReference>
<dbReference type="EMBL" id="CP010836">
    <property type="protein sequence ID" value="AJP73688.1"/>
    <property type="molecule type" value="Genomic_DNA"/>
</dbReference>
<dbReference type="PROSITE" id="PS01124">
    <property type="entry name" value="HTH_ARAC_FAMILY_2"/>
    <property type="match status" value="1"/>
</dbReference>
<evidence type="ECO:0000313" key="6">
    <source>
        <dbReference type="Proteomes" id="UP000032300"/>
    </source>
</evidence>
<dbReference type="KEGG" id="sphi:TS85_20665"/>
<dbReference type="RefSeq" id="WP_044334741.1">
    <property type="nucleotide sequence ID" value="NZ_CP010836.1"/>
</dbReference>
<dbReference type="InterPro" id="IPR009057">
    <property type="entry name" value="Homeodomain-like_sf"/>
</dbReference>
<protein>
    <submittedName>
        <fullName evidence="5">AraC family transcriptional regulator</fullName>
    </submittedName>
</protein>
<reference evidence="5 6" key="1">
    <citation type="journal article" date="2015" name="Int. J. Syst. Evol. Microbiol.">
        <title>Sphingomonas hengshuiensis sp. nov., isolated from lake wetland.</title>
        <authorList>
            <person name="Wei S."/>
            <person name="Wang T."/>
            <person name="Liu H."/>
            <person name="Zhang C."/>
            <person name="Guo J."/>
            <person name="Wang Q."/>
            <person name="Liang K."/>
            <person name="Zhang Z."/>
        </authorList>
    </citation>
    <scope>NUCLEOTIDE SEQUENCE [LARGE SCALE GENOMIC DNA]</scope>
    <source>
        <strain evidence="5 6">WHSC-8</strain>
    </source>
</reference>
<evidence type="ECO:0000256" key="1">
    <source>
        <dbReference type="ARBA" id="ARBA00023015"/>
    </source>
</evidence>
<sequence length="298" mass="32855">MKTAMDELRGIVMRAGSRWTDTGIPRVQMVRSEGCADQVYEPMLHLVLQGSKSLSIGAQNLRFDEACYFVVPVHVPATGEVQPDGTEPYLAVSLKLDPTIVAALMAEMHSAGTTPNPTGFAVSAATPELIDAWLRMMRLIDRPGEAPILAAMIEREILFRVLIGPQGDKLREVACADSRLSQVRPAIDWIRDNFAEPIHAEPLAGMTGMSVAAFYRHFKAVTSMAPIQYQKRLRLLKARRLLLFETHDVGRIAYAVGYESASQFSREYARMFGLPPGRDAARFKVAAPAEDDVLLAAE</sequence>
<accession>A0A7U4JBC9</accession>
<dbReference type="Proteomes" id="UP000032300">
    <property type="component" value="Chromosome"/>
</dbReference>
<evidence type="ECO:0000256" key="2">
    <source>
        <dbReference type="ARBA" id="ARBA00023125"/>
    </source>
</evidence>
<dbReference type="OrthoDB" id="9802263at2"/>
<dbReference type="InterPro" id="IPR018062">
    <property type="entry name" value="HTH_AraC-typ_CS"/>
</dbReference>
<dbReference type="Gene3D" id="1.10.10.60">
    <property type="entry name" value="Homeodomain-like"/>
    <property type="match status" value="2"/>
</dbReference>
<reference evidence="5 6" key="2">
    <citation type="submission" date="2015-02" db="EMBL/GenBank/DDBJ databases">
        <title>The complete genome of Sphingomonas hengshuiensis sp. WHSC-8 isolated from soil of Hengshui Lake.</title>
        <authorList>
            <person name="Wei S."/>
            <person name="Guo J."/>
            <person name="Su C."/>
            <person name="Wu R."/>
            <person name="Zhang Z."/>
            <person name="Liang K."/>
            <person name="Li H."/>
            <person name="Wang T."/>
            <person name="Liu H."/>
            <person name="Zhang C."/>
            <person name="Li Z."/>
            <person name="Wang Q."/>
            <person name="Meng J."/>
        </authorList>
    </citation>
    <scope>NUCLEOTIDE SEQUENCE [LARGE SCALE GENOMIC DNA]</scope>
    <source>
        <strain evidence="5 6">WHSC-8</strain>
    </source>
</reference>
<dbReference type="PANTHER" id="PTHR43436">
    <property type="entry name" value="ARAC-FAMILY TRANSCRIPTIONAL REGULATOR"/>
    <property type="match status" value="1"/>
</dbReference>
<dbReference type="InterPro" id="IPR018060">
    <property type="entry name" value="HTH_AraC"/>
</dbReference>
<organism evidence="5 6">
    <name type="scientific">Sphingomonas hengshuiensis</name>
    <dbReference type="NCBI Taxonomy" id="1609977"/>
    <lineage>
        <taxon>Bacteria</taxon>
        <taxon>Pseudomonadati</taxon>
        <taxon>Pseudomonadota</taxon>
        <taxon>Alphaproteobacteria</taxon>
        <taxon>Sphingomonadales</taxon>
        <taxon>Sphingomonadaceae</taxon>
        <taxon>Sphingomonas</taxon>
    </lineage>
</organism>
<dbReference type="SMART" id="SM00342">
    <property type="entry name" value="HTH_ARAC"/>
    <property type="match status" value="1"/>
</dbReference>
<dbReference type="PROSITE" id="PS00041">
    <property type="entry name" value="HTH_ARAC_FAMILY_1"/>
    <property type="match status" value="1"/>
</dbReference>
<dbReference type="SUPFAM" id="SSF46689">
    <property type="entry name" value="Homeodomain-like"/>
    <property type="match status" value="2"/>
</dbReference>
<feature type="domain" description="HTH araC/xylS-type" evidence="4">
    <location>
        <begin position="184"/>
        <end position="282"/>
    </location>
</feature>
<keyword evidence="6" id="KW-1185">Reference proteome</keyword>
<keyword evidence="1" id="KW-0805">Transcription regulation</keyword>
<keyword evidence="2" id="KW-0238">DNA-binding</keyword>